<dbReference type="PANTHER" id="PTHR30071">
    <property type="entry name" value="HEME EXPORTER PROTEIN C"/>
    <property type="match status" value="1"/>
</dbReference>
<dbReference type="Proteomes" id="UP000254463">
    <property type="component" value="Unassembled WGS sequence"/>
</dbReference>
<protein>
    <recommendedName>
        <fullName evidence="6 14">Heme exporter protein C</fullName>
    </recommendedName>
    <alternativeName>
        <fullName evidence="14">Cytochrome c-type biogenesis protein</fullName>
    </alternativeName>
</protein>
<evidence type="ECO:0000256" key="14">
    <source>
        <dbReference type="RuleBase" id="RU364092"/>
    </source>
</evidence>
<comment type="similarity">
    <text evidence="4 14">Belongs to the CcmC/CycZ/HelC family.</text>
</comment>
<feature type="transmembrane region" description="Helical" evidence="14">
    <location>
        <begin position="164"/>
        <end position="184"/>
    </location>
</feature>
<dbReference type="PRINTS" id="PR01386">
    <property type="entry name" value="CCMCBIOGNSIS"/>
</dbReference>
<keyword evidence="12 14" id="KW-1133">Transmembrane helix</keyword>
<feature type="transmembrane region" description="Helical" evidence="14">
    <location>
        <begin position="20"/>
        <end position="41"/>
    </location>
</feature>
<dbReference type="InterPro" id="IPR002541">
    <property type="entry name" value="Cyt_c_assembly"/>
</dbReference>
<evidence type="ECO:0000256" key="13">
    <source>
        <dbReference type="ARBA" id="ARBA00023136"/>
    </source>
</evidence>
<evidence type="ECO:0000256" key="7">
    <source>
        <dbReference type="ARBA" id="ARBA00022448"/>
    </source>
</evidence>
<organism evidence="16 17">
    <name type="scientific">Salmonella enterica</name>
    <name type="common">Salmonella choleraesuis</name>
    <dbReference type="NCBI Taxonomy" id="28901"/>
    <lineage>
        <taxon>Bacteria</taxon>
        <taxon>Pseudomonadati</taxon>
        <taxon>Pseudomonadota</taxon>
        <taxon>Gammaproteobacteria</taxon>
        <taxon>Enterobacterales</taxon>
        <taxon>Enterobacteriaceae</taxon>
        <taxon>Salmonella</taxon>
    </lineage>
</organism>
<keyword evidence="10 14" id="KW-0812">Transmembrane</keyword>
<evidence type="ECO:0000256" key="5">
    <source>
        <dbReference type="ARBA" id="ARBA00008741"/>
    </source>
</evidence>
<feature type="transmembrane region" description="Helical" evidence="14">
    <location>
        <begin position="94"/>
        <end position="116"/>
    </location>
</feature>
<comment type="caution">
    <text evidence="14">Lacks conserved residue(s) required for the propagation of feature annotation.</text>
</comment>
<dbReference type="GO" id="GO:0015232">
    <property type="term" value="F:heme transmembrane transporter activity"/>
    <property type="evidence" value="ECO:0007669"/>
    <property type="project" value="InterPro"/>
</dbReference>
<evidence type="ECO:0000259" key="15">
    <source>
        <dbReference type="Pfam" id="PF01578"/>
    </source>
</evidence>
<keyword evidence="9 14" id="KW-0997">Cell inner membrane</keyword>
<proteinExistence type="inferred from homology"/>
<feature type="domain" description="Cytochrome c assembly protein" evidence="15">
    <location>
        <begin position="9"/>
        <end position="187"/>
    </location>
</feature>
<evidence type="ECO:0000256" key="6">
    <source>
        <dbReference type="ARBA" id="ARBA00016463"/>
    </source>
</evidence>
<dbReference type="EMBL" id="UGWV01000002">
    <property type="protein sequence ID" value="SUF94902.1"/>
    <property type="molecule type" value="Genomic_DNA"/>
</dbReference>
<gene>
    <name evidence="16" type="primary">ccmC_2</name>
    <name evidence="14" type="synonym">ccmC</name>
    <name evidence="16" type="ORF">NCTC6385_01814</name>
</gene>
<keyword evidence="11 14" id="KW-0201">Cytochrome c-type biogenesis</keyword>
<keyword evidence="8" id="KW-1003">Cell membrane</keyword>
<dbReference type="NCBIfam" id="TIGR03141">
    <property type="entry name" value="cytochro_ccmD"/>
    <property type="match status" value="1"/>
</dbReference>
<feature type="transmembrane region" description="Helical" evidence="14">
    <location>
        <begin position="136"/>
        <end position="152"/>
    </location>
</feature>
<dbReference type="Pfam" id="PF04995">
    <property type="entry name" value="CcmD"/>
    <property type="match status" value="1"/>
</dbReference>
<dbReference type="InterPro" id="IPR007078">
    <property type="entry name" value="Haem_export_protD_CcmD"/>
</dbReference>
<reference evidence="16 17" key="1">
    <citation type="submission" date="2018-06" db="EMBL/GenBank/DDBJ databases">
        <authorList>
            <consortium name="Pathogen Informatics"/>
            <person name="Doyle S."/>
        </authorList>
    </citation>
    <scope>NUCLEOTIDE SEQUENCE [LARGE SCALE GENOMIC DNA]</scope>
    <source>
        <strain evidence="16 17">NCTC6385</strain>
    </source>
</reference>
<evidence type="ECO:0000256" key="11">
    <source>
        <dbReference type="ARBA" id="ARBA00022748"/>
    </source>
</evidence>
<evidence type="ECO:0000256" key="12">
    <source>
        <dbReference type="ARBA" id="ARBA00022989"/>
    </source>
</evidence>
<feature type="transmembrane region" description="Helical" evidence="14">
    <location>
        <begin position="204"/>
        <end position="222"/>
    </location>
</feature>
<evidence type="ECO:0000256" key="1">
    <source>
        <dbReference type="ARBA" id="ARBA00002442"/>
    </source>
</evidence>
<feature type="transmembrane region" description="Helical" evidence="14">
    <location>
        <begin position="61"/>
        <end position="87"/>
    </location>
</feature>
<dbReference type="Pfam" id="PF01578">
    <property type="entry name" value="Cytochrom_C_asm"/>
    <property type="match status" value="1"/>
</dbReference>
<keyword evidence="13 14" id="KW-0472">Membrane</keyword>
<dbReference type="PANTHER" id="PTHR30071:SF1">
    <property type="entry name" value="CYTOCHROME B_B6 PROTEIN-RELATED"/>
    <property type="match status" value="1"/>
</dbReference>
<evidence type="ECO:0000256" key="3">
    <source>
        <dbReference type="ARBA" id="ARBA00004377"/>
    </source>
</evidence>
<dbReference type="NCBIfam" id="TIGR01191">
    <property type="entry name" value="ccmC"/>
    <property type="match status" value="1"/>
</dbReference>
<dbReference type="InterPro" id="IPR003557">
    <property type="entry name" value="Cyt_c_biogenesis_CcmC"/>
</dbReference>
<dbReference type="AlphaFoldDB" id="A0A7D8EPP3"/>
<dbReference type="GO" id="GO:0017004">
    <property type="term" value="P:cytochrome complex assembly"/>
    <property type="evidence" value="ECO:0007669"/>
    <property type="project" value="UniProtKB-KW"/>
</dbReference>
<sequence length="318" mass="35187">MTTMWKTLHQLAAPPRLYQICGRLVPWLAAAGIIVLATGWVRGFGFAPADYQQGEGYRIMYLHVPAAIWSMGIYAAMAVAAFTGLVWQMKMASLAVAAMAPVGAVYTFIALVTGAAWGKPMWGTWWVWDARLTSELVLLFLYAGVIALWHAFDDRKMAGRAAGILVLVGVVNLPVIHYSVEWWNTLHQGSTRMQQSIDPAMRSPLRWAIAGYLLLFMTLALMRMRNLILLMEKTPPVGERTDTEKGAPVSPAFSSWSDFFAMGGYAFFVWLAVAMTVAPLALLALHTVLQRRAILRGVAQQRAREARMRAAQAQQEAA</sequence>
<evidence type="ECO:0000256" key="8">
    <source>
        <dbReference type="ARBA" id="ARBA00022475"/>
    </source>
</evidence>
<keyword evidence="7 14" id="KW-0813">Transport</keyword>
<evidence type="ECO:0000313" key="16">
    <source>
        <dbReference type="EMBL" id="SUF94902.1"/>
    </source>
</evidence>
<comment type="similarity">
    <text evidence="5">Belongs to the CcmD/CycX/HelD family.</text>
</comment>
<comment type="subcellular location">
    <subcellularLocation>
        <location evidence="3">Cell inner membrane</location>
        <topology evidence="3">Single-pass membrane protein</topology>
    </subcellularLocation>
    <subcellularLocation>
        <location evidence="2">Membrane</location>
        <topology evidence="2">Multi-pass membrane protein</topology>
    </subcellularLocation>
</comment>
<evidence type="ECO:0000256" key="2">
    <source>
        <dbReference type="ARBA" id="ARBA00004141"/>
    </source>
</evidence>
<feature type="transmembrane region" description="Helical" evidence="14">
    <location>
        <begin position="265"/>
        <end position="285"/>
    </location>
</feature>
<evidence type="ECO:0000256" key="4">
    <source>
        <dbReference type="ARBA" id="ARBA00005840"/>
    </source>
</evidence>
<evidence type="ECO:0000256" key="9">
    <source>
        <dbReference type="ARBA" id="ARBA00022519"/>
    </source>
</evidence>
<dbReference type="GO" id="GO:0005886">
    <property type="term" value="C:plasma membrane"/>
    <property type="evidence" value="ECO:0007669"/>
    <property type="project" value="UniProtKB-SubCell"/>
</dbReference>
<evidence type="ECO:0000313" key="17">
    <source>
        <dbReference type="Proteomes" id="UP000254463"/>
    </source>
</evidence>
<dbReference type="GO" id="GO:0020037">
    <property type="term" value="F:heme binding"/>
    <property type="evidence" value="ECO:0007669"/>
    <property type="project" value="InterPro"/>
</dbReference>
<accession>A0A7D8EPP3</accession>
<evidence type="ECO:0000256" key="10">
    <source>
        <dbReference type="ARBA" id="ARBA00022692"/>
    </source>
</evidence>
<dbReference type="InterPro" id="IPR045062">
    <property type="entry name" value="Cyt_c_biogenesis_CcsA/CcmC"/>
</dbReference>
<comment type="function">
    <text evidence="1 14">Required for the export of heme to the periplasm for the biogenesis of c-type cytochromes.</text>
</comment>
<name>A0A7D8EPP3_SALER</name>